<dbReference type="PANTHER" id="PTHR30614">
    <property type="entry name" value="MEMBRANE COMPONENT OF AMINO ACID ABC TRANSPORTER"/>
    <property type="match status" value="1"/>
</dbReference>
<feature type="transmembrane region" description="Helical" evidence="8">
    <location>
        <begin position="16"/>
        <end position="38"/>
    </location>
</feature>
<evidence type="ECO:0000256" key="4">
    <source>
        <dbReference type="ARBA" id="ARBA00022475"/>
    </source>
</evidence>
<proteinExistence type="inferred from homology"/>
<accession>A0A256F9Z1</accession>
<evidence type="ECO:0000313" key="10">
    <source>
        <dbReference type="EMBL" id="OYR11675.1"/>
    </source>
</evidence>
<comment type="subcellular location">
    <subcellularLocation>
        <location evidence="1">Cell inner membrane</location>
        <topology evidence="1">Multi-pass membrane protein</topology>
    </subcellularLocation>
    <subcellularLocation>
        <location evidence="8">Cell membrane</location>
        <topology evidence="8">Multi-pass membrane protein</topology>
    </subcellularLocation>
</comment>
<protein>
    <submittedName>
        <fullName evidence="10">Amino ABC transporter, permease, 3-TM region, His/Glu/Gln/Arg/opine family domain protein</fullName>
    </submittedName>
</protein>
<keyword evidence="3 8" id="KW-0813">Transport</keyword>
<evidence type="ECO:0000256" key="2">
    <source>
        <dbReference type="ARBA" id="ARBA00010072"/>
    </source>
</evidence>
<evidence type="ECO:0000313" key="11">
    <source>
        <dbReference type="Proteomes" id="UP000215590"/>
    </source>
</evidence>
<dbReference type="InterPro" id="IPR000515">
    <property type="entry name" value="MetI-like"/>
</dbReference>
<dbReference type="Proteomes" id="UP000215590">
    <property type="component" value="Unassembled WGS sequence"/>
</dbReference>
<dbReference type="GO" id="GO:0006865">
    <property type="term" value="P:amino acid transport"/>
    <property type="evidence" value="ECO:0007669"/>
    <property type="project" value="TreeGrafter"/>
</dbReference>
<dbReference type="Gene3D" id="1.10.3720.10">
    <property type="entry name" value="MetI-like"/>
    <property type="match status" value="1"/>
</dbReference>
<comment type="caution">
    <text evidence="10">The sequence shown here is derived from an EMBL/GenBank/DDBJ whole genome shotgun (WGS) entry which is preliminary data.</text>
</comment>
<organism evidence="10 11">
    <name type="scientific">Brucella thiophenivorans</name>
    <dbReference type="NCBI Taxonomy" id="571255"/>
    <lineage>
        <taxon>Bacteria</taxon>
        <taxon>Pseudomonadati</taxon>
        <taxon>Pseudomonadota</taxon>
        <taxon>Alphaproteobacteria</taxon>
        <taxon>Hyphomicrobiales</taxon>
        <taxon>Brucellaceae</taxon>
        <taxon>Brucella/Ochrobactrum group</taxon>
        <taxon>Brucella</taxon>
    </lineage>
</organism>
<dbReference type="OrthoDB" id="7255919at2"/>
<evidence type="ECO:0000256" key="7">
    <source>
        <dbReference type="ARBA" id="ARBA00023136"/>
    </source>
</evidence>
<dbReference type="PROSITE" id="PS50928">
    <property type="entry name" value="ABC_TM1"/>
    <property type="match status" value="1"/>
</dbReference>
<dbReference type="NCBIfam" id="TIGR01726">
    <property type="entry name" value="HEQRo_perm_3TM"/>
    <property type="match status" value="1"/>
</dbReference>
<dbReference type="CDD" id="cd06261">
    <property type="entry name" value="TM_PBP2"/>
    <property type="match status" value="1"/>
</dbReference>
<keyword evidence="5 8" id="KW-0812">Transmembrane</keyword>
<feature type="transmembrane region" description="Helical" evidence="8">
    <location>
        <begin position="83"/>
        <end position="102"/>
    </location>
</feature>
<evidence type="ECO:0000256" key="6">
    <source>
        <dbReference type="ARBA" id="ARBA00022989"/>
    </source>
</evidence>
<dbReference type="InterPro" id="IPR035906">
    <property type="entry name" value="MetI-like_sf"/>
</dbReference>
<keyword evidence="4" id="KW-1003">Cell membrane</keyword>
<dbReference type="SUPFAM" id="SSF161098">
    <property type="entry name" value="MetI-like"/>
    <property type="match status" value="1"/>
</dbReference>
<keyword evidence="11" id="KW-1185">Reference proteome</keyword>
<feature type="domain" description="ABC transmembrane type-1" evidence="9">
    <location>
        <begin position="14"/>
        <end position="202"/>
    </location>
</feature>
<name>A0A256F9Z1_9HYPH</name>
<dbReference type="EMBL" id="NNRJ01000059">
    <property type="protein sequence ID" value="OYR11675.1"/>
    <property type="molecule type" value="Genomic_DNA"/>
</dbReference>
<feature type="transmembrane region" description="Helical" evidence="8">
    <location>
        <begin position="181"/>
        <end position="201"/>
    </location>
</feature>
<keyword evidence="7 8" id="KW-0472">Membrane</keyword>
<dbReference type="Pfam" id="PF00528">
    <property type="entry name" value="BPD_transp_1"/>
    <property type="match status" value="1"/>
</dbReference>
<dbReference type="RefSeq" id="WP_094509348.1">
    <property type="nucleotide sequence ID" value="NZ_JBHEEK010000029.1"/>
</dbReference>
<dbReference type="PANTHER" id="PTHR30614:SF34">
    <property type="entry name" value="BLR6398 PROTEIN"/>
    <property type="match status" value="1"/>
</dbReference>
<dbReference type="InterPro" id="IPR010065">
    <property type="entry name" value="AA_ABC_transptr_permease_3TM"/>
</dbReference>
<dbReference type="GO" id="GO:0043190">
    <property type="term" value="C:ATP-binding cassette (ABC) transporter complex"/>
    <property type="evidence" value="ECO:0007669"/>
    <property type="project" value="InterPro"/>
</dbReference>
<evidence type="ECO:0000256" key="5">
    <source>
        <dbReference type="ARBA" id="ARBA00022692"/>
    </source>
</evidence>
<evidence type="ECO:0000256" key="8">
    <source>
        <dbReference type="RuleBase" id="RU363032"/>
    </source>
</evidence>
<sequence length="214" mass="23550">MLTSFQIQALLVGATWTLGLSLVAFVGGGLLGLLIAVSRVSKSRIIRYSSFLYVQIIQGTPLLIQLLLAYFGLSLIGFDIPPFAAASLAIAVYASAYFGEIWRGGILSVPKTQWEAAECLALSSFQRFWLVIVPQALRLSTPPTVGFMVQIVKNTSLASVIGVADLTYTSKLINNSTFQPFQVFVLVAALYFLMCYPLAWWSRKLEDRLNVSNR</sequence>
<gene>
    <name evidence="10" type="ORF">CEV31_3711</name>
</gene>
<evidence type="ECO:0000256" key="3">
    <source>
        <dbReference type="ARBA" id="ARBA00022448"/>
    </source>
</evidence>
<dbReference type="AlphaFoldDB" id="A0A256F9Z1"/>
<keyword evidence="6 8" id="KW-1133">Transmembrane helix</keyword>
<feature type="transmembrane region" description="Helical" evidence="8">
    <location>
        <begin position="50"/>
        <end position="71"/>
    </location>
</feature>
<evidence type="ECO:0000256" key="1">
    <source>
        <dbReference type="ARBA" id="ARBA00004429"/>
    </source>
</evidence>
<comment type="similarity">
    <text evidence="2">Belongs to the binding-protein-dependent transport system permease family. HisMQ subfamily.</text>
</comment>
<evidence type="ECO:0000259" key="9">
    <source>
        <dbReference type="PROSITE" id="PS50928"/>
    </source>
</evidence>
<reference evidence="10 11" key="1">
    <citation type="submission" date="2017-07" db="EMBL/GenBank/DDBJ databases">
        <title>Phylogenetic study on the rhizospheric bacterium Ochrobactrum sp. A44.</title>
        <authorList>
            <person name="Krzyzanowska D.M."/>
            <person name="Ossowicki A."/>
            <person name="Rajewska M."/>
            <person name="Maciag T."/>
            <person name="Kaczynski Z."/>
            <person name="Czerwicka M."/>
            <person name="Jafra S."/>
        </authorList>
    </citation>
    <scope>NUCLEOTIDE SEQUENCE [LARGE SCALE GENOMIC DNA]</scope>
    <source>
        <strain evidence="10 11">DSM 7216</strain>
    </source>
</reference>
<dbReference type="InterPro" id="IPR043429">
    <property type="entry name" value="ArtM/GltK/GlnP/TcyL/YhdX-like"/>
</dbReference>
<dbReference type="GO" id="GO:0022857">
    <property type="term" value="F:transmembrane transporter activity"/>
    <property type="evidence" value="ECO:0007669"/>
    <property type="project" value="InterPro"/>
</dbReference>